<name>A0A7S3Q0T1_9STRA</name>
<comment type="cofactor">
    <cofactor evidence="1 10 12">
        <name>pyridoxal 5'-phosphate</name>
        <dbReference type="ChEBI" id="CHEBI:597326"/>
    </cofactor>
</comment>
<keyword evidence="13" id="KW-0732">Signal</keyword>
<sequence>MKFSTSSALLLTAASLTSGASAFAFGSTNRNAAAKASTSTDAISTTALLAERPKIAENVLELIGNTPMVKLNKLIDTPGVEVVAKLESSNPANSVKDRIALSMITEAEKRGDITPGKTTLVEPTSGNTGIGLSMVAASKGYNLVLTMPESMSMERRVLLKAFGADLVLTPAAKGMGGAISRAEELVEELGEDGMLLQQFNNPDNPKIHRETTGPEIWADTDGKVDILIAGVGTGGTLTGCGQYLKPLNPEIQLVAIEPEESAVLSGGKPGPHKIQGIGAGFIPGNADTSLIDEVLQVSGEDAMAMARRMATEEGIFCGISSGAAVVAANIMAARPENAGKRIVLVIPSFGERYLSTALFQNLWDEASAMKAE</sequence>
<evidence type="ECO:0000256" key="4">
    <source>
        <dbReference type="ARBA" id="ARBA00012681"/>
    </source>
</evidence>
<feature type="binding site" evidence="10">
    <location>
        <begin position="232"/>
        <end position="236"/>
    </location>
    <ligand>
        <name>pyridoxal 5'-phosphate</name>
        <dbReference type="ChEBI" id="CHEBI:597326"/>
    </ligand>
</feature>
<dbReference type="NCBIfam" id="TIGR01136">
    <property type="entry name" value="cysKM"/>
    <property type="match status" value="1"/>
</dbReference>
<dbReference type="InterPro" id="IPR001216">
    <property type="entry name" value="P-phosphate_BS"/>
</dbReference>
<evidence type="ECO:0000256" key="5">
    <source>
        <dbReference type="ARBA" id="ARBA00022605"/>
    </source>
</evidence>
<feature type="chain" id="PRO_5031075570" description="Cysteine synthase" evidence="13">
    <location>
        <begin position="23"/>
        <end position="372"/>
    </location>
</feature>
<evidence type="ECO:0000259" key="14">
    <source>
        <dbReference type="Pfam" id="PF00291"/>
    </source>
</evidence>
<dbReference type="InterPro" id="IPR050214">
    <property type="entry name" value="Cys_Synth/Cystath_Beta-Synth"/>
</dbReference>
<dbReference type="SUPFAM" id="SSF53686">
    <property type="entry name" value="Tryptophan synthase beta subunit-like PLP-dependent enzymes"/>
    <property type="match status" value="1"/>
</dbReference>
<feature type="modified residue" description="N6-(pyridoxal phosphate)lysine" evidence="11">
    <location>
        <position position="96"/>
    </location>
</feature>
<dbReference type="NCBIfam" id="TIGR01139">
    <property type="entry name" value="cysK"/>
    <property type="match status" value="1"/>
</dbReference>
<dbReference type="GO" id="GO:0005737">
    <property type="term" value="C:cytoplasm"/>
    <property type="evidence" value="ECO:0007669"/>
    <property type="project" value="UniProtKB-ARBA"/>
</dbReference>
<evidence type="ECO:0000256" key="3">
    <source>
        <dbReference type="ARBA" id="ARBA00007103"/>
    </source>
</evidence>
<comment type="pathway">
    <text evidence="2">Amino-acid biosynthesis; L-cysteine biosynthesis; L-cysteine from L-serine: step 2/2.</text>
</comment>
<evidence type="ECO:0000256" key="7">
    <source>
        <dbReference type="ARBA" id="ARBA00022898"/>
    </source>
</evidence>
<evidence type="ECO:0000256" key="12">
    <source>
        <dbReference type="RuleBase" id="RU003985"/>
    </source>
</evidence>
<proteinExistence type="inferred from homology"/>
<gene>
    <name evidence="15" type="ORF">CDEB00056_LOCUS6659</name>
</gene>
<keyword evidence="5 12" id="KW-0028">Amino-acid biosynthesis</keyword>
<keyword evidence="8 12" id="KW-0198">Cysteine biosynthesis</keyword>
<dbReference type="InterPro" id="IPR001926">
    <property type="entry name" value="TrpB-like_PALP"/>
</dbReference>
<feature type="domain" description="Tryptophan synthase beta chain-like PALP" evidence="14">
    <location>
        <begin position="60"/>
        <end position="347"/>
    </location>
</feature>
<dbReference type="FunFam" id="3.40.50.1100:FF:000067">
    <property type="entry name" value="Cysteine synthase"/>
    <property type="match status" value="1"/>
</dbReference>
<evidence type="ECO:0000313" key="15">
    <source>
        <dbReference type="EMBL" id="CAE0461818.1"/>
    </source>
</evidence>
<dbReference type="Pfam" id="PF00291">
    <property type="entry name" value="PALP"/>
    <property type="match status" value="1"/>
</dbReference>
<keyword evidence="6 12" id="KW-0808">Transferase</keyword>
<dbReference type="EMBL" id="HBIO01008699">
    <property type="protein sequence ID" value="CAE0461818.1"/>
    <property type="molecule type" value="Transcribed_RNA"/>
</dbReference>
<organism evidence="15">
    <name type="scientific">Chaetoceros debilis</name>
    <dbReference type="NCBI Taxonomy" id="122233"/>
    <lineage>
        <taxon>Eukaryota</taxon>
        <taxon>Sar</taxon>
        <taxon>Stramenopiles</taxon>
        <taxon>Ochrophyta</taxon>
        <taxon>Bacillariophyta</taxon>
        <taxon>Coscinodiscophyceae</taxon>
        <taxon>Chaetocerotophycidae</taxon>
        <taxon>Chaetocerotales</taxon>
        <taxon>Chaetocerotaceae</taxon>
        <taxon>Chaetoceros</taxon>
    </lineage>
</organism>
<dbReference type="InterPro" id="IPR005859">
    <property type="entry name" value="CysK"/>
</dbReference>
<reference evidence="15" key="1">
    <citation type="submission" date="2021-01" db="EMBL/GenBank/DDBJ databases">
        <authorList>
            <person name="Corre E."/>
            <person name="Pelletier E."/>
            <person name="Niang G."/>
            <person name="Scheremetjew M."/>
            <person name="Finn R."/>
            <person name="Kale V."/>
            <person name="Holt S."/>
            <person name="Cochrane G."/>
            <person name="Meng A."/>
            <person name="Brown T."/>
            <person name="Cohen L."/>
        </authorList>
    </citation>
    <scope>NUCLEOTIDE SEQUENCE</scope>
    <source>
        <strain evidence="15">MM31A-1</strain>
    </source>
</reference>
<dbReference type="Gene3D" id="3.40.50.1100">
    <property type="match status" value="2"/>
</dbReference>
<feature type="binding site" evidence="10">
    <location>
        <position position="320"/>
    </location>
    <ligand>
        <name>pyridoxal 5'-phosphate</name>
        <dbReference type="ChEBI" id="CHEBI:597326"/>
    </ligand>
</feature>
<dbReference type="GO" id="GO:0004124">
    <property type="term" value="F:cysteine synthase activity"/>
    <property type="evidence" value="ECO:0007669"/>
    <property type="project" value="UniProtKB-UniRule"/>
</dbReference>
<evidence type="ECO:0000256" key="2">
    <source>
        <dbReference type="ARBA" id="ARBA00004962"/>
    </source>
</evidence>
<feature type="binding site" evidence="10">
    <location>
        <position position="127"/>
    </location>
    <ligand>
        <name>pyridoxal 5'-phosphate</name>
        <dbReference type="ChEBI" id="CHEBI:597326"/>
    </ligand>
</feature>
<comment type="catalytic activity">
    <reaction evidence="9 12">
        <text>O-acetyl-L-serine + hydrogen sulfide = L-cysteine + acetate</text>
        <dbReference type="Rhea" id="RHEA:14829"/>
        <dbReference type="ChEBI" id="CHEBI:29919"/>
        <dbReference type="ChEBI" id="CHEBI:30089"/>
        <dbReference type="ChEBI" id="CHEBI:35235"/>
        <dbReference type="ChEBI" id="CHEBI:58340"/>
        <dbReference type="EC" id="2.5.1.47"/>
    </reaction>
</comment>
<dbReference type="GO" id="GO:0006535">
    <property type="term" value="P:cysteine biosynthetic process from serine"/>
    <property type="evidence" value="ECO:0007669"/>
    <property type="project" value="UniProtKB-UniRule"/>
</dbReference>
<dbReference type="PROSITE" id="PS00901">
    <property type="entry name" value="CYS_SYNTHASE"/>
    <property type="match status" value="1"/>
</dbReference>
<evidence type="ECO:0000256" key="6">
    <source>
        <dbReference type="ARBA" id="ARBA00022679"/>
    </source>
</evidence>
<dbReference type="EC" id="2.5.1.47" evidence="4 12"/>
<protein>
    <recommendedName>
        <fullName evidence="4 12">Cysteine synthase</fullName>
        <ecNumber evidence="4 12">2.5.1.47</ecNumber>
    </recommendedName>
</protein>
<evidence type="ECO:0000256" key="8">
    <source>
        <dbReference type="ARBA" id="ARBA00023192"/>
    </source>
</evidence>
<evidence type="ECO:0000256" key="1">
    <source>
        <dbReference type="ARBA" id="ARBA00001933"/>
    </source>
</evidence>
<evidence type="ECO:0000256" key="10">
    <source>
        <dbReference type="PIRSR" id="PIRSR605856-50"/>
    </source>
</evidence>
<evidence type="ECO:0000256" key="13">
    <source>
        <dbReference type="SAM" id="SignalP"/>
    </source>
</evidence>
<evidence type="ECO:0000256" key="9">
    <source>
        <dbReference type="ARBA" id="ARBA00047931"/>
    </source>
</evidence>
<dbReference type="PANTHER" id="PTHR10314">
    <property type="entry name" value="CYSTATHIONINE BETA-SYNTHASE"/>
    <property type="match status" value="1"/>
</dbReference>
<feature type="signal peptide" evidence="13">
    <location>
        <begin position="1"/>
        <end position="22"/>
    </location>
</feature>
<accession>A0A7S3Q0T1</accession>
<dbReference type="CDD" id="cd01561">
    <property type="entry name" value="CBS_like"/>
    <property type="match status" value="1"/>
</dbReference>
<dbReference type="FunFam" id="3.40.50.1100:FF:000002">
    <property type="entry name" value="Cysteine synthase"/>
    <property type="match status" value="1"/>
</dbReference>
<dbReference type="AlphaFoldDB" id="A0A7S3Q0T1"/>
<evidence type="ECO:0000256" key="11">
    <source>
        <dbReference type="PIRSR" id="PIRSR605856-51"/>
    </source>
</evidence>
<dbReference type="InterPro" id="IPR005856">
    <property type="entry name" value="Cys_synth"/>
</dbReference>
<dbReference type="InterPro" id="IPR036052">
    <property type="entry name" value="TrpB-like_PALP_sf"/>
</dbReference>
<comment type="similarity">
    <text evidence="3 12">Belongs to the cysteine synthase/cystathionine beta-synthase family.</text>
</comment>
<keyword evidence="7 10" id="KW-0663">Pyridoxal phosphate</keyword>